<dbReference type="PANTHER" id="PTHR12232:SF0">
    <property type="entry name" value="THIOREDOXIN DOMAIN-CONTAINING PROTEIN"/>
    <property type="match status" value="1"/>
</dbReference>
<keyword evidence="4" id="KW-1185">Reference proteome</keyword>
<evidence type="ECO:0000313" key="4">
    <source>
        <dbReference type="Proteomes" id="UP000596742"/>
    </source>
</evidence>
<dbReference type="Proteomes" id="UP000596742">
    <property type="component" value="Unassembled WGS sequence"/>
</dbReference>
<organism evidence="3 4">
    <name type="scientific">Mytilus galloprovincialis</name>
    <name type="common">Mediterranean mussel</name>
    <dbReference type="NCBI Taxonomy" id="29158"/>
    <lineage>
        <taxon>Eukaryota</taxon>
        <taxon>Metazoa</taxon>
        <taxon>Spiralia</taxon>
        <taxon>Lophotrochozoa</taxon>
        <taxon>Mollusca</taxon>
        <taxon>Bivalvia</taxon>
        <taxon>Autobranchia</taxon>
        <taxon>Pteriomorphia</taxon>
        <taxon>Mytilida</taxon>
        <taxon>Mytiloidea</taxon>
        <taxon>Mytilidae</taxon>
        <taxon>Mytilinae</taxon>
        <taxon>Mytilus</taxon>
    </lineage>
</organism>
<feature type="compositionally biased region" description="Basic and acidic residues" evidence="2">
    <location>
        <begin position="124"/>
        <end position="239"/>
    </location>
</feature>
<comment type="similarity">
    <text evidence="1">Belongs to the SH3BGR family.</text>
</comment>
<protein>
    <recommendedName>
        <fullName evidence="5">SH3 domain-binding glutamic acid-rich protein</fullName>
    </recommendedName>
</protein>
<feature type="region of interest" description="Disordered" evidence="2">
    <location>
        <begin position="100"/>
        <end position="239"/>
    </location>
</feature>
<gene>
    <name evidence="3" type="ORF">MGAL_10B067948</name>
</gene>
<proteinExistence type="inferred from homology"/>
<evidence type="ECO:0000313" key="3">
    <source>
        <dbReference type="EMBL" id="VDI30844.1"/>
    </source>
</evidence>
<sequence length="239" mass="27640">MVIKVYISSVTGNSKMRKQQQHVQSTLESFKIDFENIDISCPNNEEDKKFMRANSKTPEGSTVPLPPQIFNEEEYCGDYEDFDLNVEDNLLYEFLKMAPQKKTSEASVTVTGEKTELIEEVGEKEEVKEKEDKENEKNKTDSADEKKEGELEGEEKKEEDKKEGETDKKVEGEEKKEEDKKDGEEEKKEDGEKKKEEDEKKEGEKKKDETDSKVESKDDKKLEDGEEKEETKAEKKVTV</sequence>
<dbReference type="EMBL" id="UYJE01004725">
    <property type="protein sequence ID" value="VDI30844.1"/>
    <property type="molecule type" value="Genomic_DNA"/>
</dbReference>
<dbReference type="PANTHER" id="PTHR12232">
    <property type="entry name" value="SH3 DOMAIN-BINDING GLUTAMIC ACID-RICH-LIKE PROTEIN"/>
    <property type="match status" value="1"/>
</dbReference>
<dbReference type="InterPro" id="IPR051033">
    <property type="entry name" value="SH3BGR"/>
</dbReference>
<name>A0A8B6E794_MYTGA</name>
<dbReference type="GO" id="GO:0005737">
    <property type="term" value="C:cytoplasm"/>
    <property type="evidence" value="ECO:0007669"/>
    <property type="project" value="TreeGrafter"/>
</dbReference>
<dbReference type="Pfam" id="PF04908">
    <property type="entry name" value="SH3BGR"/>
    <property type="match status" value="1"/>
</dbReference>
<dbReference type="AlphaFoldDB" id="A0A8B6E794"/>
<dbReference type="Gene3D" id="3.40.30.10">
    <property type="entry name" value="Glutaredoxin"/>
    <property type="match status" value="1"/>
</dbReference>
<dbReference type="CDD" id="cd03030">
    <property type="entry name" value="GRX_SH3BGR"/>
    <property type="match status" value="1"/>
</dbReference>
<accession>A0A8B6E794</accession>
<comment type="caution">
    <text evidence="3">The sequence shown here is derived from an EMBL/GenBank/DDBJ whole genome shotgun (WGS) entry which is preliminary data.</text>
</comment>
<dbReference type="InterPro" id="IPR036249">
    <property type="entry name" value="Thioredoxin-like_sf"/>
</dbReference>
<reference evidence="3" key="1">
    <citation type="submission" date="2018-11" db="EMBL/GenBank/DDBJ databases">
        <authorList>
            <person name="Alioto T."/>
            <person name="Alioto T."/>
        </authorList>
    </citation>
    <scope>NUCLEOTIDE SEQUENCE</scope>
</reference>
<evidence type="ECO:0000256" key="2">
    <source>
        <dbReference type="SAM" id="MobiDB-lite"/>
    </source>
</evidence>
<dbReference type="PROSITE" id="PS51354">
    <property type="entry name" value="GLUTAREDOXIN_2"/>
    <property type="match status" value="1"/>
</dbReference>
<dbReference type="InterPro" id="IPR006993">
    <property type="entry name" value="Glut_rich_SH3-bd"/>
</dbReference>
<dbReference type="SUPFAM" id="SSF52833">
    <property type="entry name" value="Thioredoxin-like"/>
    <property type="match status" value="1"/>
</dbReference>
<evidence type="ECO:0000256" key="1">
    <source>
        <dbReference type="ARBA" id="ARBA00007764"/>
    </source>
</evidence>
<evidence type="ECO:0008006" key="5">
    <source>
        <dbReference type="Google" id="ProtNLM"/>
    </source>
</evidence>
<dbReference type="OrthoDB" id="9932926at2759"/>